<dbReference type="SUPFAM" id="SSF54523">
    <property type="entry name" value="Pili subunits"/>
    <property type="match status" value="1"/>
</dbReference>
<keyword evidence="2" id="KW-0812">Transmembrane</keyword>
<dbReference type="OrthoDB" id="8592370at2"/>
<dbReference type="RefSeq" id="WP_130968155.1">
    <property type="nucleotide sequence ID" value="NZ_SIXI01000004.1"/>
</dbReference>
<organism evidence="3 4">
    <name type="scientific">Aquabacterium lacunae</name>
    <dbReference type="NCBI Taxonomy" id="2528630"/>
    <lineage>
        <taxon>Bacteria</taxon>
        <taxon>Pseudomonadati</taxon>
        <taxon>Pseudomonadota</taxon>
        <taxon>Betaproteobacteria</taxon>
        <taxon>Burkholderiales</taxon>
        <taxon>Aquabacterium</taxon>
    </lineage>
</organism>
<evidence type="ECO:0000256" key="1">
    <source>
        <dbReference type="SAM" id="MobiDB-lite"/>
    </source>
</evidence>
<dbReference type="InterPro" id="IPR045584">
    <property type="entry name" value="Pilin-like"/>
</dbReference>
<dbReference type="PROSITE" id="PS00409">
    <property type="entry name" value="PROKAR_NTER_METHYL"/>
    <property type="match status" value="1"/>
</dbReference>
<dbReference type="Gene3D" id="3.30.700.10">
    <property type="entry name" value="Glycoprotein, Type 4 Pilin"/>
    <property type="match status" value="1"/>
</dbReference>
<dbReference type="GO" id="GO:0043683">
    <property type="term" value="P:type IV pilus assembly"/>
    <property type="evidence" value="ECO:0007669"/>
    <property type="project" value="InterPro"/>
</dbReference>
<reference evidence="3 4" key="1">
    <citation type="submission" date="2019-02" db="EMBL/GenBank/DDBJ databases">
        <title>Aquabacterium sp. strain KMB7.</title>
        <authorList>
            <person name="Chen W.-M."/>
        </authorList>
    </citation>
    <scope>NUCLEOTIDE SEQUENCE [LARGE SCALE GENOMIC DNA]</scope>
    <source>
        <strain evidence="3 4">KMB7</strain>
    </source>
</reference>
<feature type="region of interest" description="Disordered" evidence="1">
    <location>
        <begin position="130"/>
        <end position="149"/>
    </location>
</feature>
<dbReference type="Proteomes" id="UP000292120">
    <property type="component" value="Unassembled WGS sequence"/>
</dbReference>
<dbReference type="PANTHER" id="PTHR30093">
    <property type="entry name" value="GENERAL SECRETION PATHWAY PROTEIN G"/>
    <property type="match status" value="1"/>
</dbReference>
<feature type="transmembrane region" description="Helical" evidence="2">
    <location>
        <begin position="15"/>
        <end position="39"/>
    </location>
</feature>
<gene>
    <name evidence="3" type="ORF">EYS42_10710</name>
</gene>
<evidence type="ECO:0000313" key="4">
    <source>
        <dbReference type="Proteomes" id="UP000292120"/>
    </source>
</evidence>
<protein>
    <submittedName>
        <fullName evidence="3">Type IV pilin protein</fullName>
    </submittedName>
</protein>
<dbReference type="Pfam" id="PF07963">
    <property type="entry name" value="N_methyl"/>
    <property type="match status" value="1"/>
</dbReference>
<keyword evidence="2" id="KW-1133">Transmembrane helix</keyword>
<evidence type="ECO:0000256" key="2">
    <source>
        <dbReference type="SAM" id="Phobius"/>
    </source>
</evidence>
<dbReference type="InterPro" id="IPR031982">
    <property type="entry name" value="PilE-like"/>
</dbReference>
<name>A0A4Q9GXT0_9BURK</name>
<comment type="caution">
    <text evidence="3">The sequence shown here is derived from an EMBL/GenBank/DDBJ whole genome shotgun (WGS) entry which is preliminary data.</text>
</comment>
<accession>A0A4Q9GXT0</accession>
<dbReference type="AlphaFoldDB" id="A0A4Q9GXT0"/>
<dbReference type="NCBIfam" id="TIGR02532">
    <property type="entry name" value="IV_pilin_GFxxxE"/>
    <property type="match status" value="1"/>
</dbReference>
<keyword evidence="4" id="KW-1185">Reference proteome</keyword>
<proteinExistence type="predicted"/>
<sequence length="149" mass="15825">MTHHPFTQSAGRQRGFTLIELVIVTLIIAVLTAVALPSYQKHAENARRADARNLLLAAQQYMQRYFAANNTYIGANLPNNLLQSPAQGKAEYQITVTNATVSTFALQATPAAGGSMTQDKCGVLSLTSTGQRGAKGGSATGQALADCWK</sequence>
<keyword evidence="2" id="KW-0472">Membrane</keyword>
<dbReference type="PANTHER" id="PTHR30093:SF47">
    <property type="entry name" value="TYPE IV PILUS NON-CORE MINOR PILIN PILE"/>
    <property type="match status" value="1"/>
</dbReference>
<evidence type="ECO:0000313" key="3">
    <source>
        <dbReference type="EMBL" id="TBO30162.1"/>
    </source>
</evidence>
<dbReference type="EMBL" id="SIXI01000004">
    <property type="protein sequence ID" value="TBO30162.1"/>
    <property type="molecule type" value="Genomic_DNA"/>
</dbReference>
<dbReference type="Pfam" id="PF16732">
    <property type="entry name" value="ComP_DUS"/>
    <property type="match status" value="1"/>
</dbReference>
<dbReference type="InterPro" id="IPR012902">
    <property type="entry name" value="N_methyl_site"/>
</dbReference>